<dbReference type="GO" id="GO:0016740">
    <property type="term" value="F:transferase activity"/>
    <property type="evidence" value="ECO:0007669"/>
    <property type="project" value="UniProtKB-KW"/>
</dbReference>
<keyword evidence="3" id="KW-0547">Nucleotide-binding</keyword>
<evidence type="ECO:0000256" key="3">
    <source>
        <dbReference type="HAMAP-Rule" id="MF_01539"/>
    </source>
</evidence>
<dbReference type="OrthoDB" id="9769796at2"/>
<sequence length="401" mass="45654">MKICGVIAEYNPFHNGHLYHLKEARKQTGADVIIVVMSGNFLQRGEPAISDKWSRAKVALQNGADIVIELPVDFSVQPADYFAEGAVSILNSLNCDVLCFGSEDGDSQAFEKAADLYVKHESELDKLFKTTHQKNQTYAHNFNEVLSTYFSNFPLDLSLPNNILGFAYAKEIRKHKYPMAIKTVSRLNSQYHDRDLDSQQSIASATAIRAALIKQDSTVQELKRFAPAGTIDSLESRPVVSWNDFFPYLNYQITLLPTEELRNMYMMETGLEYRFKEKISTAFNMEELLEKVKTKQLTWVSLQRICFHILMNNSRESMSVRMGKIDAVRLLGFTSAGQAYINQSKSKFTVQLISNVNKKTATMLAQDIRAGNLYRLAEKSRIDDQDFYTKPINFIDIKDLN</sequence>
<dbReference type="GO" id="GO:0005524">
    <property type="term" value="F:ATP binding"/>
    <property type="evidence" value="ECO:0007669"/>
    <property type="project" value="UniProtKB-KW"/>
</dbReference>
<feature type="binding site" evidence="3">
    <location>
        <begin position="7"/>
        <end position="20"/>
    </location>
    <ligand>
        <name>ATP</name>
        <dbReference type="ChEBI" id="CHEBI:30616"/>
    </ligand>
</feature>
<dbReference type="GO" id="GO:0016879">
    <property type="term" value="F:ligase activity, forming carbon-nitrogen bonds"/>
    <property type="evidence" value="ECO:0007669"/>
    <property type="project" value="UniProtKB-UniRule"/>
</dbReference>
<keyword evidence="3" id="KW-0820">tRNA-binding</keyword>
<evidence type="ECO:0000256" key="2">
    <source>
        <dbReference type="ARBA" id="ARBA00022694"/>
    </source>
</evidence>
<name>A0A2T0WB78_9LACT</name>
<evidence type="ECO:0000313" key="4">
    <source>
        <dbReference type="EMBL" id="PRY83965.1"/>
    </source>
</evidence>
<accession>A0A2T0WB78</accession>
<feature type="binding site" evidence="3">
    <location>
        <position position="101"/>
    </location>
    <ligand>
        <name>ATP</name>
        <dbReference type="ChEBI" id="CHEBI:30616"/>
    </ligand>
</feature>
<keyword evidence="1 3" id="KW-0436">Ligase</keyword>
<comment type="subcellular location">
    <subcellularLocation>
        <location evidence="3">Cytoplasm</location>
    </subcellularLocation>
</comment>
<dbReference type="HAMAP" id="MF_01539">
    <property type="entry name" value="TmcAL"/>
    <property type="match status" value="1"/>
</dbReference>
<dbReference type="GO" id="GO:0006400">
    <property type="term" value="P:tRNA modification"/>
    <property type="evidence" value="ECO:0007669"/>
    <property type="project" value="UniProtKB-UniRule"/>
</dbReference>
<dbReference type="SUPFAM" id="SSF52374">
    <property type="entry name" value="Nucleotidylyl transferase"/>
    <property type="match status" value="1"/>
</dbReference>
<dbReference type="InterPro" id="IPR014729">
    <property type="entry name" value="Rossmann-like_a/b/a_fold"/>
</dbReference>
<organism evidence="4 5">
    <name type="scientific">Alkalibacterium olivapovliticus</name>
    <dbReference type="NCBI Taxonomy" id="99907"/>
    <lineage>
        <taxon>Bacteria</taxon>
        <taxon>Bacillati</taxon>
        <taxon>Bacillota</taxon>
        <taxon>Bacilli</taxon>
        <taxon>Lactobacillales</taxon>
        <taxon>Carnobacteriaceae</taxon>
        <taxon>Alkalibacterium</taxon>
    </lineage>
</organism>
<dbReference type="GO" id="GO:0005737">
    <property type="term" value="C:cytoplasm"/>
    <property type="evidence" value="ECO:0007669"/>
    <property type="project" value="UniProtKB-SubCell"/>
</dbReference>
<protein>
    <recommendedName>
        <fullName evidence="3">tRNA(Met) cytidine acetate ligase</fullName>
        <ecNumber evidence="3">6.3.4.-</ecNumber>
    </recommendedName>
</protein>
<keyword evidence="3" id="KW-0694">RNA-binding</keyword>
<evidence type="ECO:0000313" key="5">
    <source>
        <dbReference type="Proteomes" id="UP000238205"/>
    </source>
</evidence>
<feature type="binding site" evidence="3">
    <location>
        <position position="161"/>
    </location>
    <ligand>
        <name>ATP</name>
        <dbReference type="ChEBI" id="CHEBI:30616"/>
    </ligand>
</feature>
<feature type="binding site" evidence="3">
    <location>
        <position position="186"/>
    </location>
    <ligand>
        <name>ATP</name>
        <dbReference type="ChEBI" id="CHEBI:30616"/>
    </ligand>
</feature>
<gene>
    <name evidence="3" type="primary">tmcAL</name>
    <name evidence="4" type="ORF">CLV38_102152</name>
</gene>
<dbReference type="InterPro" id="IPR008513">
    <property type="entry name" value="tRNA(Met)_cyd_acetate_ligase"/>
</dbReference>
<keyword evidence="3" id="KW-0067">ATP-binding</keyword>
<evidence type="ECO:0000256" key="1">
    <source>
        <dbReference type="ARBA" id="ARBA00022598"/>
    </source>
</evidence>
<dbReference type="RefSeq" id="WP_106190693.1">
    <property type="nucleotide sequence ID" value="NZ_PVTO01000002.1"/>
</dbReference>
<dbReference type="PANTHER" id="PTHR37825">
    <property type="entry name" value="TRNA(MET) CYTIDINE ACETATE LIGASE"/>
    <property type="match status" value="1"/>
</dbReference>
<dbReference type="PANTHER" id="PTHR37825:SF1">
    <property type="entry name" value="TRNA(MET) CYTIDINE ACETATE LIGASE"/>
    <property type="match status" value="1"/>
</dbReference>
<dbReference type="EMBL" id="PVTO01000002">
    <property type="protein sequence ID" value="PRY83965.1"/>
    <property type="molecule type" value="Genomic_DNA"/>
</dbReference>
<dbReference type="NCBIfam" id="NF010191">
    <property type="entry name" value="PRK13670.1"/>
    <property type="match status" value="1"/>
</dbReference>
<dbReference type="EC" id="6.3.4.-" evidence="3"/>
<dbReference type="AlphaFoldDB" id="A0A2T0WB78"/>
<comment type="caution">
    <text evidence="3">Lacks conserved residue(s) required for the propagation of feature annotation.</text>
</comment>
<keyword evidence="3" id="KW-0963">Cytoplasm</keyword>
<dbReference type="Gene3D" id="3.40.50.620">
    <property type="entry name" value="HUPs"/>
    <property type="match status" value="1"/>
</dbReference>
<proteinExistence type="inferred from homology"/>
<comment type="similarity">
    <text evidence="3">Belongs to the TmcAL family.</text>
</comment>
<comment type="caution">
    <text evidence="4">The sequence shown here is derived from an EMBL/GenBank/DDBJ whole genome shotgun (WGS) entry which is preliminary data.</text>
</comment>
<reference evidence="4 5" key="1">
    <citation type="submission" date="2018-03" db="EMBL/GenBank/DDBJ databases">
        <title>Genomic Encyclopedia of Archaeal and Bacterial Type Strains, Phase II (KMG-II): from individual species to whole genera.</title>
        <authorList>
            <person name="Goeker M."/>
        </authorList>
    </citation>
    <scope>NUCLEOTIDE SEQUENCE [LARGE SCALE GENOMIC DNA]</scope>
    <source>
        <strain evidence="4 5">DSM 13175</strain>
    </source>
</reference>
<comment type="catalytic activity">
    <reaction evidence="3">
        <text>cytidine(34) in elongator tRNA(Met) + acetate + ATP = N(4)-acetylcytidine(34) in elongator tRNA(Met) + AMP + diphosphate</text>
        <dbReference type="Rhea" id="RHEA:58144"/>
        <dbReference type="Rhea" id="RHEA-COMP:10693"/>
        <dbReference type="Rhea" id="RHEA-COMP:10694"/>
        <dbReference type="ChEBI" id="CHEBI:30089"/>
        <dbReference type="ChEBI" id="CHEBI:30616"/>
        <dbReference type="ChEBI" id="CHEBI:33019"/>
        <dbReference type="ChEBI" id="CHEBI:74900"/>
        <dbReference type="ChEBI" id="CHEBI:82748"/>
        <dbReference type="ChEBI" id="CHEBI:456215"/>
    </reaction>
</comment>
<dbReference type="Pfam" id="PF05636">
    <property type="entry name" value="HIGH_NTase1"/>
    <property type="match status" value="1"/>
</dbReference>
<comment type="function">
    <text evidence="3">Catalyzes the formation of N(4)-acetylcytidine (ac(4)C) at the wobble position of elongator tRNA(Met), using acetate and ATP as substrates. First activates an acetate ion to form acetyladenylate (Ac-AMP) and then transfers the acetyl group to tRNA to form ac(4)C34.</text>
</comment>
<dbReference type="Proteomes" id="UP000238205">
    <property type="component" value="Unassembled WGS sequence"/>
</dbReference>
<keyword evidence="5" id="KW-1185">Reference proteome</keyword>
<keyword evidence="2 3" id="KW-0819">tRNA processing</keyword>
<keyword evidence="4" id="KW-0808">Transferase</keyword>
<dbReference type="GO" id="GO:0000049">
    <property type="term" value="F:tRNA binding"/>
    <property type="evidence" value="ECO:0007669"/>
    <property type="project" value="UniProtKB-KW"/>
</dbReference>